<evidence type="ECO:0000256" key="1">
    <source>
        <dbReference type="ARBA" id="ARBA00004141"/>
    </source>
</evidence>
<dbReference type="CDD" id="cd16914">
    <property type="entry name" value="EcfT"/>
    <property type="match status" value="1"/>
</dbReference>
<feature type="transmembrane region" description="Helical" evidence="5">
    <location>
        <begin position="92"/>
        <end position="110"/>
    </location>
</feature>
<feature type="transmembrane region" description="Helical" evidence="5">
    <location>
        <begin position="179"/>
        <end position="200"/>
    </location>
</feature>
<keyword evidence="7" id="KW-1185">Reference proteome</keyword>
<gene>
    <name evidence="6" type="ORF">GCM10007425_03290</name>
</gene>
<proteinExistence type="predicted"/>
<dbReference type="Proteomes" id="UP000616608">
    <property type="component" value="Unassembled WGS sequence"/>
</dbReference>
<feature type="transmembrane region" description="Helical" evidence="5">
    <location>
        <begin position="250"/>
        <end position="269"/>
    </location>
</feature>
<dbReference type="AlphaFoldDB" id="A0A917D4L1"/>
<reference evidence="6" key="1">
    <citation type="journal article" date="2014" name="Int. J. Syst. Evol. Microbiol.">
        <title>Complete genome sequence of Corynebacterium casei LMG S-19264T (=DSM 44701T), isolated from a smear-ripened cheese.</title>
        <authorList>
            <consortium name="US DOE Joint Genome Institute (JGI-PGF)"/>
            <person name="Walter F."/>
            <person name="Albersmeier A."/>
            <person name="Kalinowski J."/>
            <person name="Ruckert C."/>
        </authorList>
    </citation>
    <scope>NUCLEOTIDE SEQUENCE</scope>
    <source>
        <strain evidence="6">CGMCC 1.15760</strain>
    </source>
</reference>
<dbReference type="EMBL" id="BMJT01000001">
    <property type="protein sequence ID" value="GGG12326.1"/>
    <property type="molecule type" value="Genomic_DNA"/>
</dbReference>
<evidence type="ECO:0008006" key="8">
    <source>
        <dbReference type="Google" id="ProtNLM"/>
    </source>
</evidence>
<evidence type="ECO:0000313" key="6">
    <source>
        <dbReference type="EMBL" id="GGG12326.1"/>
    </source>
</evidence>
<evidence type="ECO:0000313" key="7">
    <source>
        <dbReference type="Proteomes" id="UP000616608"/>
    </source>
</evidence>
<feature type="transmembrane region" description="Helical" evidence="5">
    <location>
        <begin position="55"/>
        <end position="72"/>
    </location>
</feature>
<feature type="transmembrane region" description="Helical" evidence="5">
    <location>
        <begin position="32"/>
        <end position="48"/>
    </location>
</feature>
<keyword evidence="4 5" id="KW-0472">Membrane</keyword>
<accession>A0A917D4L1</accession>
<dbReference type="InterPro" id="IPR003339">
    <property type="entry name" value="ABC/ECF_trnsptr_transmembrane"/>
</dbReference>
<protein>
    <recommendedName>
        <fullName evidence="8">Energy-coupling factor transporter transmembrane protein EcfT</fullName>
    </recommendedName>
</protein>
<evidence type="ECO:0000256" key="3">
    <source>
        <dbReference type="ARBA" id="ARBA00022989"/>
    </source>
</evidence>
<feature type="transmembrane region" description="Helical" evidence="5">
    <location>
        <begin position="7"/>
        <end position="26"/>
    </location>
</feature>
<keyword evidence="3 5" id="KW-1133">Transmembrane helix</keyword>
<reference evidence="6" key="2">
    <citation type="submission" date="2020-09" db="EMBL/GenBank/DDBJ databases">
        <authorList>
            <person name="Sun Q."/>
            <person name="Zhou Y."/>
        </authorList>
    </citation>
    <scope>NUCLEOTIDE SEQUENCE</scope>
    <source>
        <strain evidence="6">CGMCC 1.15760</strain>
    </source>
</reference>
<name>A0A917D4L1_9BACI</name>
<feature type="transmembrane region" description="Helical" evidence="5">
    <location>
        <begin position="122"/>
        <end position="144"/>
    </location>
</feature>
<comment type="subcellular location">
    <subcellularLocation>
        <location evidence="1">Membrane</location>
        <topology evidence="1">Multi-pass membrane protein</topology>
    </subcellularLocation>
</comment>
<keyword evidence="2 5" id="KW-0812">Transmembrane</keyword>
<sequence>MHAFRTLHPIILVLYVLGVSGIIFFINPVVSFFALMGASVYFSLLVGLPKLLREYGFYLWVGIWMILSYSMFTHNGKTPLFFLNDQAITYEATYKSIVLAVVVLAVSFWLKCYSLIFTSDKVLFLLTKLSTRLGLLCTLSIRFIPLCKAEFKAKQRVLKANGYYQTTSYTDRVVRWLKVYWYVITYTFEHVFLTSAIMRSKGYGYTKKRSHFHLFTFHKKDGWFLLSMLALSGCIVLWHQQYLFYYYPAIKPWAMTWYGATVVALYFLLPSLYEAKEVTQWHYLQSKM</sequence>
<organism evidence="6 7">
    <name type="scientific">Lysinibacillus alkalisoli</name>
    <dbReference type="NCBI Taxonomy" id="1911548"/>
    <lineage>
        <taxon>Bacteria</taxon>
        <taxon>Bacillati</taxon>
        <taxon>Bacillota</taxon>
        <taxon>Bacilli</taxon>
        <taxon>Bacillales</taxon>
        <taxon>Bacillaceae</taxon>
        <taxon>Lysinibacillus</taxon>
    </lineage>
</organism>
<comment type="caution">
    <text evidence="6">The sequence shown here is derived from an EMBL/GenBank/DDBJ whole genome shotgun (WGS) entry which is preliminary data.</text>
</comment>
<evidence type="ECO:0000256" key="2">
    <source>
        <dbReference type="ARBA" id="ARBA00022692"/>
    </source>
</evidence>
<evidence type="ECO:0000256" key="4">
    <source>
        <dbReference type="ARBA" id="ARBA00023136"/>
    </source>
</evidence>
<evidence type="ECO:0000256" key="5">
    <source>
        <dbReference type="SAM" id="Phobius"/>
    </source>
</evidence>
<feature type="transmembrane region" description="Helical" evidence="5">
    <location>
        <begin position="221"/>
        <end position="238"/>
    </location>
</feature>
<dbReference type="GO" id="GO:0005886">
    <property type="term" value="C:plasma membrane"/>
    <property type="evidence" value="ECO:0007669"/>
    <property type="project" value="UniProtKB-ARBA"/>
</dbReference>